<dbReference type="PANTHER" id="PTHR34129:SF1">
    <property type="entry name" value="DUF952 DOMAIN-CONTAINING PROTEIN"/>
    <property type="match status" value="1"/>
</dbReference>
<dbReference type="EMBL" id="LJYW01000001">
    <property type="protein sequence ID" value="KPL52477.1"/>
    <property type="molecule type" value="Genomic_DNA"/>
</dbReference>
<proteinExistence type="predicted"/>
<reference evidence="1 2" key="1">
    <citation type="submission" date="2015-09" db="EMBL/GenBank/DDBJ databases">
        <authorList>
            <person name="Jackson K.R."/>
            <person name="Lunt B.L."/>
            <person name="Fisher J.N.B."/>
            <person name="Gardner A.V."/>
            <person name="Bailey M.E."/>
            <person name="Deus L.M."/>
            <person name="Earl A.S."/>
            <person name="Gibby P.D."/>
            <person name="Hartmann K.A."/>
            <person name="Liu J.E."/>
            <person name="Manci A.M."/>
            <person name="Nielsen D.A."/>
            <person name="Solomon M.B."/>
            <person name="Breakwell D.P."/>
            <person name="Burnett S.H."/>
            <person name="Grose J.H."/>
        </authorList>
    </citation>
    <scope>NUCLEOTIDE SEQUENCE [LARGE SCALE GENOMIC DNA]</scope>
    <source>
        <strain evidence="1 2">16</strain>
    </source>
</reference>
<dbReference type="Gene3D" id="3.20.170.20">
    <property type="entry name" value="Protein of unknown function DUF952"/>
    <property type="match status" value="1"/>
</dbReference>
<accession>A0A0P6WCP0</accession>
<dbReference type="SUPFAM" id="SSF56399">
    <property type="entry name" value="ADP-ribosylation"/>
    <property type="match status" value="1"/>
</dbReference>
<dbReference type="STRING" id="665126.ABB55_09780"/>
<keyword evidence="2" id="KW-1185">Reference proteome</keyword>
<dbReference type="Pfam" id="PF06108">
    <property type="entry name" value="DUF952"/>
    <property type="match status" value="1"/>
</dbReference>
<name>A0A0P6WCP0_9HYPH</name>
<dbReference type="PANTHER" id="PTHR34129">
    <property type="entry name" value="BLR1139 PROTEIN"/>
    <property type="match status" value="1"/>
</dbReference>
<dbReference type="Proteomes" id="UP000048984">
    <property type="component" value="Unassembled WGS sequence"/>
</dbReference>
<gene>
    <name evidence="1" type="ORF">ABB55_09780</name>
</gene>
<comment type="caution">
    <text evidence="1">The sequence shown here is derived from an EMBL/GenBank/DDBJ whole genome shotgun (WGS) entry which is preliminary data.</text>
</comment>
<dbReference type="AlphaFoldDB" id="A0A0P6WCP0"/>
<dbReference type="InterPro" id="IPR009297">
    <property type="entry name" value="DUF952"/>
</dbReference>
<evidence type="ECO:0000313" key="2">
    <source>
        <dbReference type="Proteomes" id="UP000048984"/>
    </source>
</evidence>
<reference evidence="1 2" key="2">
    <citation type="submission" date="2015-10" db="EMBL/GenBank/DDBJ databases">
        <title>Draft Genome Sequence of Prosthecomicrobium hirschii ATCC 27832.</title>
        <authorList>
            <person name="Daniel J."/>
            <person name="Givan S.A."/>
            <person name="Brun Y.V."/>
            <person name="Brown P.J."/>
        </authorList>
    </citation>
    <scope>NUCLEOTIDE SEQUENCE [LARGE SCALE GENOMIC DNA]</scope>
    <source>
        <strain evidence="1 2">16</strain>
    </source>
</reference>
<organism evidence="1 2">
    <name type="scientific">Prosthecodimorpha hirschii</name>
    <dbReference type="NCBI Taxonomy" id="665126"/>
    <lineage>
        <taxon>Bacteria</taxon>
        <taxon>Pseudomonadati</taxon>
        <taxon>Pseudomonadota</taxon>
        <taxon>Alphaproteobacteria</taxon>
        <taxon>Hyphomicrobiales</taxon>
        <taxon>Ancalomicrobiaceae</taxon>
        <taxon>Prosthecodimorpha</taxon>
    </lineage>
</organism>
<protein>
    <submittedName>
        <fullName evidence="1">Dihydroorotate dehydrogenase</fullName>
    </submittedName>
</protein>
<evidence type="ECO:0000313" key="1">
    <source>
        <dbReference type="EMBL" id="KPL52477.1"/>
    </source>
</evidence>
<sequence length="115" mass="12216">MSDKIFKIANAGAWAAAEALGRFDGAPVDLADGYIHFSTRAQVAETAARHFAGQADLILVAVDPASLGTALRYEPSRGGQLFPHLYGPLPLSAVAWTAPLPLGSDGRHLFPEFDR</sequence>
<dbReference type="RefSeq" id="WP_054358640.1">
    <property type="nucleotide sequence ID" value="NZ_JAPCYQ010000001.1"/>
</dbReference>